<feature type="domain" description="PAS" evidence="3">
    <location>
        <begin position="445"/>
        <end position="517"/>
    </location>
</feature>
<dbReference type="Proteomes" id="UP000586031">
    <property type="component" value="Unassembled WGS sequence"/>
</dbReference>
<sequence>MSKKPLISFKFGVLLAIIITISFAIISLLLQDDQTLRMIFGDLSSPLIGLVVVISLSYAAYRSQGRMRIAWMLMTLGILSYALGDVAWAIIELGYNQNPFPSVADIFYLVFYPFFALGIYFIPRAKFSYLEELKIILEMGIVILTVGLIFWIFLIEPNLSNQEEFFPSMISITYIIGDFVLLFALMRLLYSKFKEEYYGPMILLGLGVIAFIVSDCIYSYQNLQGTYVSGGLLDVGWIIGLLVVGLAAFLQASDEKYNLYQYFKTLPLTQSNFTSYLPLIWALIAFLLLIQVDRIPYQPYIEIIVGIIIFMVLIRQLLTEKELLISEKNYRELVDNSMVGVYQTNLKGDILFANESLVRIFKSESGEELKSQKIIDFYKNPSERKEIIHRLKKEGKLEQYELEMVSNTGETINMLMSANLTGDIISGMLMDITQRKYTEKALQDNEEKYRTLFEANPNHTILVSSDGVILDANSSALRFSGLSAGELIGKSFSELGIFSADNLSFVREKFARALKGETLKPFQYQLINKKGEYSWIETQLVPIKKDGMTNSILIIDTDITDRKNAMDRLKSSVNEKKILIKEIHHRVKNNMQIISSLLNLQIQHLKDDEEVATTVLKESQNRVMSMAMIHEKLYQSKDFTHIRFEDYIKRLLSDLFYSYGTSSDQVKLVVDVDDVNLNMETAVPCGLIISELFSNSLKYAFPVGMEGEIRVTLKQTPDDEKKFLLTVSDDGEGLPQDLDFKNTSTLGLELVNNLTKQIDGEIKLDRSHGTKFEIRFNELTYKKRI</sequence>
<feature type="transmembrane region" description="Helical" evidence="1">
    <location>
        <begin position="43"/>
        <end position="61"/>
    </location>
</feature>
<evidence type="ECO:0000313" key="6">
    <source>
        <dbReference type="Proteomes" id="UP000586031"/>
    </source>
</evidence>
<dbReference type="SMART" id="SM00091">
    <property type="entry name" value="PAS"/>
    <property type="match status" value="2"/>
</dbReference>
<dbReference type="InterPro" id="IPR000014">
    <property type="entry name" value="PAS"/>
</dbReference>
<feature type="transmembrane region" description="Helical" evidence="1">
    <location>
        <begin position="232"/>
        <end position="252"/>
    </location>
</feature>
<feature type="transmembrane region" description="Helical" evidence="1">
    <location>
        <begin position="297"/>
        <end position="318"/>
    </location>
</feature>
<dbReference type="InterPro" id="IPR011495">
    <property type="entry name" value="Sig_transdc_His_kin_sub2_dim/P"/>
</dbReference>
<dbReference type="PANTHER" id="PTHR43065:SF23">
    <property type="entry name" value="SENSOR HISTIDINE KINASE PDTAS"/>
    <property type="match status" value="1"/>
</dbReference>
<dbReference type="Pfam" id="PF02518">
    <property type="entry name" value="HATPase_c"/>
    <property type="match status" value="1"/>
</dbReference>
<feature type="transmembrane region" description="Helical" evidence="1">
    <location>
        <begin position="135"/>
        <end position="153"/>
    </location>
</feature>
<dbReference type="PROSITE" id="PS50113">
    <property type="entry name" value="PAC"/>
    <property type="match status" value="1"/>
</dbReference>
<name>A0A7J4TM63_9EURY</name>
<proteinExistence type="predicted"/>
<dbReference type="PROSITE" id="PS50109">
    <property type="entry name" value="HIS_KIN"/>
    <property type="match status" value="1"/>
</dbReference>
<dbReference type="InterPro" id="IPR005467">
    <property type="entry name" value="His_kinase_dom"/>
</dbReference>
<keyword evidence="1" id="KW-0472">Membrane</keyword>
<feature type="transmembrane region" description="Helical" evidence="1">
    <location>
        <begin position="197"/>
        <end position="220"/>
    </location>
</feature>
<feature type="transmembrane region" description="Helical" evidence="1">
    <location>
        <begin position="165"/>
        <end position="185"/>
    </location>
</feature>
<dbReference type="Gene3D" id="3.30.565.10">
    <property type="entry name" value="Histidine kinase-like ATPase, C-terminal domain"/>
    <property type="match status" value="1"/>
</dbReference>
<dbReference type="InterPro" id="IPR036890">
    <property type="entry name" value="HATPase_C_sf"/>
</dbReference>
<evidence type="ECO:0000313" key="5">
    <source>
        <dbReference type="EMBL" id="HII84622.1"/>
    </source>
</evidence>
<keyword evidence="1" id="KW-0812">Transmembrane</keyword>
<accession>A0A7J4TM63</accession>
<feature type="domain" description="Histidine kinase" evidence="2">
    <location>
        <begin position="582"/>
        <end position="780"/>
    </location>
</feature>
<evidence type="ECO:0000259" key="4">
    <source>
        <dbReference type="PROSITE" id="PS50113"/>
    </source>
</evidence>
<dbReference type="EMBL" id="DUHE01000206">
    <property type="protein sequence ID" value="HII84622.1"/>
    <property type="molecule type" value="Genomic_DNA"/>
</dbReference>
<dbReference type="NCBIfam" id="TIGR00229">
    <property type="entry name" value="sensory_box"/>
    <property type="match status" value="2"/>
</dbReference>
<feature type="transmembrane region" description="Helical" evidence="1">
    <location>
        <begin position="12"/>
        <end position="31"/>
    </location>
</feature>
<gene>
    <name evidence="5" type="ORF">HA271_07275</name>
</gene>
<evidence type="ECO:0000256" key="1">
    <source>
        <dbReference type="SAM" id="Phobius"/>
    </source>
</evidence>
<feature type="transmembrane region" description="Helical" evidence="1">
    <location>
        <begin position="273"/>
        <end position="291"/>
    </location>
</feature>
<dbReference type="PANTHER" id="PTHR43065">
    <property type="entry name" value="SENSOR HISTIDINE KINASE"/>
    <property type="match status" value="1"/>
</dbReference>
<comment type="caution">
    <text evidence="5">The sequence shown here is derived from an EMBL/GenBank/DDBJ whole genome shotgun (WGS) entry which is preliminary data.</text>
</comment>
<dbReference type="SMART" id="SM00387">
    <property type="entry name" value="HATPase_c"/>
    <property type="match status" value="1"/>
</dbReference>
<feature type="transmembrane region" description="Helical" evidence="1">
    <location>
        <begin position="106"/>
        <end position="123"/>
    </location>
</feature>
<feature type="domain" description="PAS" evidence="3">
    <location>
        <begin position="326"/>
        <end position="378"/>
    </location>
</feature>
<keyword evidence="1" id="KW-1133">Transmembrane helix</keyword>
<dbReference type="InterPro" id="IPR035965">
    <property type="entry name" value="PAS-like_dom_sf"/>
</dbReference>
<dbReference type="AlphaFoldDB" id="A0A7J4TM63"/>
<dbReference type="CDD" id="cd00130">
    <property type="entry name" value="PAS"/>
    <property type="match status" value="2"/>
</dbReference>
<dbReference type="Gene3D" id="3.30.450.20">
    <property type="entry name" value="PAS domain"/>
    <property type="match status" value="2"/>
</dbReference>
<dbReference type="SMART" id="SM00086">
    <property type="entry name" value="PAC"/>
    <property type="match status" value="2"/>
</dbReference>
<dbReference type="SUPFAM" id="SSF55874">
    <property type="entry name" value="ATPase domain of HSP90 chaperone/DNA topoisomerase II/histidine kinase"/>
    <property type="match status" value="1"/>
</dbReference>
<organism evidence="5 6">
    <name type="scientific">Methanobacterium subterraneum</name>
    <dbReference type="NCBI Taxonomy" id="59277"/>
    <lineage>
        <taxon>Archaea</taxon>
        <taxon>Methanobacteriati</taxon>
        <taxon>Methanobacteriota</taxon>
        <taxon>Methanomada group</taxon>
        <taxon>Methanobacteria</taxon>
        <taxon>Methanobacteriales</taxon>
        <taxon>Methanobacteriaceae</taxon>
        <taxon>Methanobacterium</taxon>
    </lineage>
</organism>
<dbReference type="InterPro" id="IPR003594">
    <property type="entry name" value="HATPase_dom"/>
</dbReference>
<dbReference type="SUPFAM" id="SSF55785">
    <property type="entry name" value="PYP-like sensor domain (PAS domain)"/>
    <property type="match status" value="2"/>
</dbReference>
<dbReference type="PROSITE" id="PS50112">
    <property type="entry name" value="PAS"/>
    <property type="match status" value="2"/>
</dbReference>
<evidence type="ECO:0000259" key="3">
    <source>
        <dbReference type="PROSITE" id="PS50112"/>
    </source>
</evidence>
<feature type="transmembrane region" description="Helical" evidence="1">
    <location>
        <begin position="73"/>
        <end position="91"/>
    </location>
</feature>
<evidence type="ECO:0000259" key="2">
    <source>
        <dbReference type="PROSITE" id="PS50109"/>
    </source>
</evidence>
<dbReference type="InterPro" id="IPR001610">
    <property type="entry name" value="PAC"/>
</dbReference>
<dbReference type="InterPro" id="IPR000700">
    <property type="entry name" value="PAS-assoc_C"/>
</dbReference>
<reference evidence="6" key="1">
    <citation type="journal article" date="2020" name="bioRxiv">
        <title>A rank-normalized archaeal taxonomy based on genome phylogeny resolves widespread incomplete and uneven classifications.</title>
        <authorList>
            <person name="Rinke C."/>
            <person name="Chuvochina M."/>
            <person name="Mussig A.J."/>
            <person name="Chaumeil P.-A."/>
            <person name="Waite D.W."/>
            <person name="Whitman W.B."/>
            <person name="Parks D.H."/>
            <person name="Hugenholtz P."/>
        </authorList>
    </citation>
    <scope>NUCLEOTIDE SEQUENCE [LARGE SCALE GENOMIC DNA]</scope>
</reference>
<protein>
    <submittedName>
        <fullName evidence="5">PAS domain S-box protein</fullName>
    </submittedName>
</protein>
<dbReference type="Pfam" id="PF13426">
    <property type="entry name" value="PAS_9"/>
    <property type="match status" value="2"/>
</dbReference>
<dbReference type="Pfam" id="PF07568">
    <property type="entry name" value="HisKA_2"/>
    <property type="match status" value="1"/>
</dbReference>
<feature type="domain" description="PAC" evidence="4">
    <location>
        <begin position="520"/>
        <end position="571"/>
    </location>
</feature>